<proteinExistence type="predicted"/>
<dbReference type="AlphaFoldDB" id="A0A9N9C354"/>
<gene>
    <name evidence="1" type="ORF">DERYTH_LOCUS6891</name>
</gene>
<sequence>MLTCNDKDCKYLTEKFFYKRDQLYKDILDKSYTIYPKKDSEILQESTLNPSIFHINGTYEATLKISILTKLLEDLAKTAEEAVCKQNNITTSPNCCR</sequence>
<feature type="non-terminal residue" evidence="1">
    <location>
        <position position="97"/>
    </location>
</feature>
<organism evidence="1 2">
    <name type="scientific">Dentiscutata erythropus</name>
    <dbReference type="NCBI Taxonomy" id="1348616"/>
    <lineage>
        <taxon>Eukaryota</taxon>
        <taxon>Fungi</taxon>
        <taxon>Fungi incertae sedis</taxon>
        <taxon>Mucoromycota</taxon>
        <taxon>Glomeromycotina</taxon>
        <taxon>Glomeromycetes</taxon>
        <taxon>Diversisporales</taxon>
        <taxon>Gigasporaceae</taxon>
        <taxon>Dentiscutata</taxon>
    </lineage>
</organism>
<keyword evidence="2" id="KW-1185">Reference proteome</keyword>
<protein>
    <submittedName>
        <fullName evidence="1">17995_t:CDS:1</fullName>
    </submittedName>
</protein>
<comment type="caution">
    <text evidence="1">The sequence shown here is derived from an EMBL/GenBank/DDBJ whole genome shotgun (WGS) entry which is preliminary data.</text>
</comment>
<accession>A0A9N9C354</accession>
<evidence type="ECO:0000313" key="1">
    <source>
        <dbReference type="EMBL" id="CAG8585252.1"/>
    </source>
</evidence>
<reference evidence="1" key="1">
    <citation type="submission" date="2021-06" db="EMBL/GenBank/DDBJ databases">
        <authorList>
            <person name="Kallberg Y."/>
            <person name="Tangrot J."/>
            <person name="Rosling A."/>
        </authorList>
    </citation>
    <scope>NUCLEOTIDE SEQUENCE</scope>
    <source>
        <strain evidence="1">MA453B</strain>
    </source>
</reference>
<dbReference type="EMBL" id="CAJVPY010003221">
    <property type="protein sequence ID" value="CAG8585252.1"/>
    <property type="molecule type" value="Genomic_DNA"/>
</dbReference>
<dbReference type="Proteomes" id="UP000789405">
    <property type="component" value="Unassembled WGS sequence"/>
</dbReference>
<evidence type="ECO:0000313" key="2">
    <source>
        <dbReference type="Proteomes" id="UP000789405"/>
    </source>
</evidence>
<name>A0A9N9C354_9GLOM</name>